<dbReference type="SUPFAM" id="SSF47384">
    <property type="entry name" value="Homodimeric domain of signal transducing histidine kinase"/>
    <property type="match status" value="1"/>
</dbReference>
<keyword evidence="5" id="KW-1003">Cell membrane</keyword>
<evidence type="ECO:0000256" key="7">
    <source>
        <dbReference type="ARBA" id="ARBA00022553"/>
    </source>
</evidence>
<evidence type="ECO:0000259" key="18">
    <source>
        <dbReference type="PROSITE" id="PS50885"/>
    </source>
</evidence>
<accession>A0ABS0YJB0</accession>
<dbReference type="InterPro" id="IPR006290">
    <property type="entry name" value="CztS_silS_copS"/>
</dbReference>
<dbReference type="EC" id="2.7.13.3" evidence="4"/>
<evidence type="ECO:0000313" key="20">
    <source>
        <dbReference type="Proteomes" id="UP000614714"/>
    </source>
</evidence>
<dbReference type="InterPro" id="IPR005467">
    <property type="entry name" value="His_kinase_dom"/>
</dbReference>
<evidence type="ECO:0000256" key="2">
    <source>
        <dbReference type="ARBA" id="ARBA00004141"/>
    </source>
</evidence>
<feature type="transmembrane region" description="Helical" evidence="16">
    <location>
        <begin position="179"/>
        <end position="199"/>
    </location>
</feature>
<proteinExistence type="predicted"/>
<evidence type="ECO:0000256" key="4">
    <source>
        <dbReference type="ARBA" id="ARBA00012438"/>
    </source>
</evidence>
<comment type="subcellular location">
    <subcellularLocation>
        <location evidence="3">Cell inner membrane</location>
    </subcellularLocation>
    <subcellularLocation>
        <location evidence="2">Membrane</location>
        <topology evidence="2">Multi-pass membrane protein</topology>
    </subcellularLocation>
</comment>
<evidence type="ECO:0000256" key="14">
    <source>
        <dbReference type="ARBA" id="ARBA00023012"/>
    </source>
</evidence>
<organism evidence="19 20">
    <name type="scientific">Geomonas anaerohicana</name>
    <dbReference type="NCBI Taxonomy" id="2798583"/>
    <lineage>
        <taxon>Bacteria</taxon>
        <taxon>Pseudomonadati</taxon>
        <taxon>Thermodesulfobacteriota</taxon>
        <taxon>Desulfuromonadia</taxon>
        <taxon>Geobacterales</taxon>
        <taxon>Geobacteraceae</taxon>
        <taxon>Geomonas</taxon>
    </lineage>
</organism>
<keyword evidence="6" id="KW-0997">Cell inner membrane</keyword>
<keyword evidence="8 19" id="KW-0808">Transferase</keyword>
<dbReference type="Proteomes" id="UP000614714">
    <property type="component" value="Unassembled WGS sequence"/>
</dbReference>
<dbReference type="NCBIfam" id="TIGR01386">
    <property type="entry name" value="cztS_silS_copS"/>
    <property type="match status" value="1"/>
</dbReference>
<dbReference type="InterPro" id="IPR036097">
    <property type="entry name" value="HisK_dim/P_sf"/>
</dbReference>
<dbReference type="Pfam" id="PF00672">
    <property type="entry name" value="HAMP"/>
    <property type="match status" value="1"/>
</dbReference>
<feature type="domain" description="HAMP" evidence="18">
    <location>
        <begin position="200"/>
        <end position="253"/>
    </location>
</feature>
<dbReference type="Gene3D" id="1.10.287.130">
    <property type="match status" value="1"/>
</dbReference>
<dbReference type="Gene3D" id="6.10.340.10">
    <property type="match status" value="1"/>
</dbReference>
<dbReference type="Pfam" id="PF02518">
    <property type="entry name" value="HATPase_c"/>
    <property type="match status" value="1"/>
</dbReference>
<keyword evidence="9 16" id="KW-0812">Transmembrane</keyword>
<keyword evidence="11 19" id="KW-0418">Kinase</keyword>
<evidence type="ECO:0000259" key="17">
    <source>
        <dbReference type="PROSITE" id="PS50109"/>
    </source>
</evidence>
<dbReference type="InterPro" id="IPR003594">
    <property type="entry name" value="HATPase_dom"/>
</dbReference>
<dbReference type="SUPFAM" id="SSF55874">
    <property type="entry name" value="ATPase domain of HSP90 chaperone/DNA topoisomerase II/histidine kinase"/>
    <property type="match status" value="1"/>
</dbReference>
<dbReference type="Gene3D" id="3.30.565.10">
    <property type="entry name" value="Histidine kinase-like ATPase, C-terminal domain"/>
    <property type="match status" value="1"/>
</dbReference>
<evidence type="ECO:0000256" key="16">
    <source>
        <dbReference type="SAM" id="Phobius"/>
    </source>
</evidence>
<evidence type="ECO:0000256" key="5">
    <source>
        <dbReference type="ARBA" id="ARBA00022475"/>
    </source>
</evidence>
<keyword evidence="15 16" id="KW-0472">Membrane</keyword>
<feature type="domain" description="Histidine kinase" evidence="17">
    <location>
        <begin position="261"/>
        <end position="474"/>
    </location>
</feature>
<comment type="caution">
    <text evidence="19">The sequence shown here is derived from an EMBL/GenBank/DDBJ whole genome shotgun (WGS) entry which is preliminary data.</text>
</comment>
<dbReference type="GO" id="GO:0004673">
    <property type="term" value="F:protein histidine kinase activity"/>
    <property type="evidence" value="ECO:0007669"/>
    <property type="project" value="UniProtKB-EC"/>
</dbReference>
<dbReference type="InterPro" id="IPR004358">
    <property type="entry name" value="Sig_transdc_His_kin-like_C"/>
</dbReference>
<comment type="catalytic activity">
    <reaction evidence="1">
        <text>ATP + protein L-histidine = ADP + protein N-phospho-L-histidine.</text>
        <dbReference type="EC" id="2.7.13.3"/>
    </reaction>
</comment>
<dbReference type="CDD" id="cd00075">
    <property type="entry name" value="HATPase"/>
    <property type="match status" value="1"/>
</dbReference>
<evidence type="ECO:0000313" key="19">
    <source>
        <dbReference type="EMBL" id="MBJ6752219.1"/>
    </source>
</evidence>
<keyword evidence="7" id="KW-0597">Phosphoprotein</keyword>
<evidence type="ECO:0000256" key="13">
    <source>
        <dbReference type="ARBA" id="ARBA00022989"/>
    </source>
</evidence>
<keyword evidence="12" id="KW-0067">ATP-binding</keyword>
<keyword evidence="13 16" id="KW-1133">Transmembrane helix</keyword>
<evidence type="ECO:0000256" key="1">
    <source>
        <dbReference type="ARBA" id="ARBA00000085"/>
    </source>
</evidence>
<protein>
    <recommendedName>
        <fullName evidence="4">histidine kinase</fullName>
        <ecNumber evidence="4">2.7.13.3</ecNumber>
    </recommendedName>
</protein>
<keyword evidence="10" id="KW-0547">Nucleotide-binding</keyword>
<dbReference type="RefSeq" id="WP_199390635.1">
    <property type="nucleotide sequence ID" value="NZ_JAEMHL010000012.1"/>
</dbReference>
<evidence type="ECO:0000256" key="3">
    <source>
        <dbReference type="ARBA" id="ARBA00004533"/>
    </source>
</evidence>
<dbReference type="EMBL" id="JAEMHL010000012">
    <property type="protein sequence ID" value="MBJ6752219.1"/>
    <property type="molecule type" value="Genomic_DNA"/>
</dbReference>
<keyword evidence="14" id="KW-0902">Two-component regulatory system</keyword>
<dbReference type="PANTHER" id="PTHR45436">
    <property type="entry name" value="SENSOR HISTIDINE KINASE YKOH"/>
    <property type="match status" value="1"/>
</dbReference>
<evidence type="ECO:0000256" key="11">
    <source>
        <dbReference type="ARBA" id="ARBA00022777"/>
    </source>
</evidence>
<dbReference type="InterPro" id="IPR003660">
    <property type="entry name" value="HAMP_dom"/>
</dbReference>
<dbReference type="InterPro" id="IPR003661">
    <property type="entry name" value="HisK_dim/P_dom"/>
</dbReference>
<dbReference type="CDD" id="cd00082">
    <property type="entry name" value="HisKA"/>
    <property type="match status" value="1"/>
</dbReference>
<evidence type="ECO:0000256" key="10">
    <source>
        <dbReference type="ARBA" id="ARBA00022741"/>
    </source>
</evidence>
<evidence type="ECO:0000256" key="9">
    <source>
        <dbReference type="ARBA" id="ARBA00022692"/>
    </source>
</evidence>
<keyword evidence="20" id="KW-1185">Reference proteome</keyword>
<dbReference type="PRINTS" id="PR00344">
    <property type="entry name" value="BCTRLSENSOR"/>
</dbReference>
<dbReference type="Pfam" id="PF00512">
    <property type="entry name" value="HisKA"/>
    <property type="match status" value="1"/>
</dbReference>
<evidence type="ECO:0000256" key="8">
    <source>
        <dbReference type="ARBA" id="ARBA00022679"/>
    </source>
</evidence>
<evidence type="ECO:0000256" key="6">
    <source>
        <dbReference type="ARBA" id="ARBA00022519"/>
    </source>
</evidence>
<evidence type="ECO:0000256" key="15">
    <source>
        <dbReference type="ARBA" id="ARBA00023136"/>
    </source>
</evidence>
<sequence length="485" mass="53086">MSDAVPSTEGTPARSIRSMAHNLAVLYIISIVVGFTLCALLLYFKLVQHINESGTEQLQGEITSVRALLSTPSGLDAIKQVMASEVRGEDAGTNCILMRIVDREGKVVVDCPNMRGVLPPSVFPLPGDTRSRKFEAKGSNFLLRTAKLTDPVSEARGWRLQIGIDLAQHDQLIGVYRTYLVLFGLGAFLFAIPSSYIVVRRGLRPLEEFSSSIKNITGNRLNTRLEVERFPHEMHPVIESLNAMMARLESSFQRLSHYSGNLAHELRTPINNLMLEAEIALSQDRTADEYQEIIASSLTEYERLAAVIDKLLFLARADNEKNDLMFEKLDAGTEVDEVVDYFSDEASAAGISLVCRGDASFWGDRTLFRRALSNLIGNAIAYTPAGGDIVISSSMGSDGAVEIAVADTGCGIYSEHLPFLFDRFYRVKSGSHHSGTGLGLAIVKAIMEMHNGDVSAWSRPGHGTTVTLHFPQHPSLAKAGTHDVC</sequence>
<dbReference type="InterPro" id="IPR036890">
    <property type="entry name" value="HATPase_C_sf"/>
</dbReference>
<evidence type="ECO:0000256" key="12">
    <source>
        <dbReference type="ARBA" id="ARBA00022840"/>
    </source>
</evidence>
<feature type="transmembrane region" description="Helical" evidence="16">
    <location>
        <begin position="24"/>
        <end position="44"/>
    </location>
</feature>
<reference evidence="19 20" key="1">
    <citation type="submission" date="2020-12" db="EMBL/GenBank/DDBJ databases">
        <title>Geomonas sp. Red421, isolated from paddy soil.</title>
        <authorList>
            <person name="Xu Z."/>
            <person name="Zhang Z."/>
            <person name="Masuda Y."/>
            <person name="Itoh H."/>
            <person name="Senoo K."/>
        </authorList>
    </citation>
    <scope>NUCLEOTIDE SEQUENCE [LARGE SCALE GENOMIC DNA]</scope>
    <source>
        <strain evidence="19 20">Red421</strain>
    </source>
</reference>
<dbReference type="SMART" id="SM00304">
    <property type="entry name" value="HAMP"/>
    <property type="match status" value="1"/>
</dbReference>
<dbReference type="SMART" id="SM00387">
    <property type="entry name" value="HATPase_c"/>
    <property type="match status" value="1"/>
</dbReference>
<dbReference type="PROSITE" id="PS50885">
    <property type="entry name" value="HAMP"/>
    <property type="match status" value="1"/>
</dbReference>
<name>A0ABS0YJB0_9BACT</name>
<dbReference type="PROSITE" id="PS50109">
    <property type="entry name" value="HIS_KIN"/>
    <property type="match status" value="1"/>
</dbReference>
<gene>
    <name evidence="19" type="ORF">JFN91_18535</name>
</gene>
<dbReference type="SMART" id="SM00388">
    <property type="entry name" value="HisKA"/>
    <property type="match status" value="1"/>
</dbReference>
<dbReference type="PANTHER" id="PTHR45436:SF15">
    <property type="entry name" value="SENSOR HISTIDINE KINASE CUSS"/>
    <property type="match status" value="1"/>
</dbReference>
<dbReference type="InterPro" id="IPR050428">
    <property type="entry name" value="TCS_sensor_his_kinase"/>
</dbReference>